<dbReference type="KEGG" id="scor:J3U87_01380"/>
<dbReference type="AlphaFoldDB" id="A0A8A4TPG3"/>
<evidence type="ECO:0000313" key="1">
    <source>
        <dbReference type="EMBL" id="QTD51094.1"/>
    </source>
</evidence>
<sequence>MAAETFWDLLAGIAAKDSSIAVPEQTVHAAYDIFQPRAQKSATNIFQLKPLADALVRDAGPSRKLFYELHNGCFLNLEQTWEADGIHIHGFINGIDESEVFLYGTESVFRAPVISGEFEFSALEPGEYSLSFWHEEDRYWVSVVYLKEQGDV</sequence>
<name>A0A8A4TPG3_SULCO</name>
<dbReference type="RefSeq" id="WP_237381227.1">
    <property type="nucleotide sequence ID" value="NZ_CP071793.1"/>
</dbReference>
<reference evidence="1" key="1">
    <citation type="submission" date="2021-03" db="EMBL/GenBank/DDBJ databases">
        <title>Acanthopleuribacteraceae sp. M133.</title>
        <authorList>
            <person name="Wang G."/>
        </authorList>
    </citation>
    <scope>NUCLEOTIDE SEQUENCE</scope>
    <source>
        <strain evidence="1">M133</strain>
    </source>
</reference>
<organism evidence="1 2">
    <name type="scientific">Sulfidibacter corallicola</name>
    <dbReference type="NCBI Taxonomy" id="2818388"/>
    <lineage>
        <taxon>Bacteria</taxon>
        <taxon>Pseudomonadati</taxon>
        <taxon>Acidobacteriota</taxon>
        <taxon>Holophagae</taxon>
        <taxon>Acanthopleuribacterales</taxon>
        <taxon>Acanthopleuribacteraceae</taxon>
        <taxon>Sulfidibacter</taxon>
    </lineage>
</organism>
<dbReference type="Proteomes" id="UP000663929">
    <property type="component" value="Chromosome"/>
</dbReference>
<dbReference type="EMBL" id="CP071793">
    <property type="protein sequence ID" value="QTD51094.1"/>
    <property type="molecule type" value="Genomic_DNA"/>
</dbReference>
<accession>A0A8A4TPG3</accession>
<proteinExistence type="predicted"/>
<keyword evidence="2" id="KW-1185">Reference proteome</keyword>
<evidence type="ECO:0000313" key="2">
    <source>
        <dbReference type="Proteomes" id="UP000663929"/>
    </source>
</evidence>
<protein>
    <submittedName>
        <fullName evidence="1">Uncharacterized protein</fullName>
    </submittedName>
</protein>
<gene>
    <name evidence="1" type="ORF">J3U87_01380</name>
</gene>